<dbReference type="Proteomes" id="UP000199435">
    <property type="component" value="Unassembled WGS sequence"/>
</dbReference>
<dbReference type="InterPro" id="IPR004370">
    <property type="entry name" value="4-OT-like_dom"/>
</dbReference>
<proteinExistence type="inferred from homology"/>
<dbReference type="PANTHER" id="PTHR35530">
    <property type="entry name" value="TAUTOMERASE-RELATED"/>
    <property type="match status" value="1"/>
</dbReference>
<protein>
    <submittedName>
        <fullName evidence="4">4-oxalocrotonate tautomerase</fullName>
    </submittedName>
</protein>
<organism evidence="4 5">
    <name type="scientific">Rhizobium miluonense</name>
    <dbReference type="NCBI Taxonomy" id="411945"/>
    <lineage>
        <taxon>Bacteria</taxon>
        <taxon>Pseudomonadati</taxon>
        <taxon>Pseudomonadota</taxon>
        <taxon>Alphaproteobacteria</taxon>
        <taxon>Hyphomicrobiales</taxon>
        <taxon>Rhizobiaceae</taxon>
        <taxon>Rhizobium/Agrobacterium group</taxon>
        <taxon>Rhizobium</taxon>
    </lineage>
</organism>
<dbReference type="EMBL" id="FMAH01000030">
    <property type="protein sequence ID" value="SCB39543.1"/>
    <property type="molecule type" value="Genomic_DNA"/>
</dbReference>
<sequence length="90" mass="9980">MPFVTVKLTREGTEPGVDRTTAAQKAEIYKGISQVLFDVLGKPPEWTWVVVEEVEMEDWGWGGMPVAEYRNKLAAQGSASKKLHEDGTSN</sequence>
<gene>
    <name evidence="4" type="ORF">GA0061102_103042</name>
</gene>
<evidence type="ECO:0000259" key="3">
    <source>
        <dbReference type="Pfam" id="PF01361"/>
    </source>
</evidence>
<keyword evidence="5" id="KW-1185">Reference proteome</keyword>
<dbReference type="SUPFAM" id="SSF55331">
    <property type="entry name" value="Tautomerase/MIF"/>
    <property type="match status" value="1"/>
</dbReference>
<evidence type="ECO:0000313" key="5">
    <source>
        <dbReference type="Proteomes" id="UP000199435"/>
    </source>
</evidence>
<name>A0A1C3WHK6_9HYPH</name>
<reference evidence="5" key="1">
    <citation type="submission" date="2016-08" db="EMBL/GenBank/DDBJ databases">
        <authorList>
            <person name="Varghese N."/>
            <person name="Submissions Spin"/>
        </authorList>
    </citation>
    <scope>NUCLEOTIDE SEQUENCE [LARGE SCALE GENOMIC DNA]</scope>
    <source>
        <strain evidence="5">HAMBI 2971</strain>
    </source>
</reference>
<evidence type="ECO:0000256" key="1">
    <source>
        <dbReference type="ARBA" id="ARBA00006723"/>
    </source>
</evidence>
<dbReference type="OrthoDB" id="9799841at2"/>
<dbReference type="STRING" id="411945.GA0061102_103042"/>
<dbReference type="GO" id="GO:0016853">
    <property type="term" value="F:isomerase activity"/>
    <property type="evidence" value="ECO:0007669"/>
    <property type="project" value="UniProtKB-KW"/>
</dbReference>
<dbReference type="PANTHER" id="PTHR35530:SF1">
    <property type="entry name" value="2-HYDROXYMUCONATE TAUTOMERASE"/>
    <property type="match status" value="1"/>
</dbReference>
<evidence type="ECO:0000313" key="4">
    <source>
        <dbReference type="EMBL" id="SCB39543.1"/>
    </source>
</evidence>
<keyword evidence="2" id="KW-0413">Isomerase</keyword>
<dbReference type="AlphaFoldDB" id="A0A1C3WHK6"/>
<comment type="similarity">
    <text evidence="1">Belongs to the 4-oxalocrotonate tautomerase family.</text>
</comment>
<dbReference type="Pfam" id="PF01361">
    <property type="entry name" value="Tautomerase"/>
    <property type="match status" value="1"/>
</dbReference>
<dbReference type="Gene3D" id="3.30.429.10">
    <property type="entry name" value="Macrophage Migration Inhibitory Factor"/>
    <property type="match status" value="1"/>
</dbReference>
<feature type="domain" description="4-oxalocrotonate tautomerase-like" evidence="3">
    <location>
        <begin position="2"/>
        <end position="67"/>
    </location>
</feature>
<accession>A0A1C3WHK6</accession>
<dbReference type="RefSeq" id="WP_092853086.1">
    <property type="nucleotide sequence ID" value="NZ_FMAH01000030.1"/>
</dbReference>
<dbReference type="InterPro" id="IPR014347">
    <property type="entry name" value="Tautomerase/MIF_sf"/>
</dbReference>
<evidence type="ECO:0000256" key="2">
    <source>
        <dbReference type="ARBA" id="ARBA00023235"/>
    </source>
</evidence>